<dbReference type="Gene3D" id="1.25.70.10">
    <property type="entry name" value="Transcription termination factor 3, mitochondrial"/>
    <property type="match status" value="1"/>
</dbReference>
<dbReference type="AlphaFoldDB" id="E1VD14"/>
<comment type="similarity">
    <text evidence="1">Belongs to the mTERF family.</text>
</comment>
<name>E1VD14_CHLRE</name>
<organism evidence="5">
    <name type="scientific">Chlamydomonas reinhardtii</name>
    <name type="common">Chlamydomonas smithii</name>
    <dbReference type="NCBI Taxonomy" id="3055"/>
    <lineage>
        <taxon>Eukaryota</taxon>
        <taxon>Viridiplantae</taxon>
        <taxon>Chlorophyta</taxon>
        <taxon>core chlorophytes</taxon>
        <taxon>Chlorophyceae</taxon>
        <taxon>CS clade</taxon>
        <taxon>Chlamydomonadales</taxon>
        <taxon>Chlamydomonadaceae</taxon>
        <taxon>Chlamydomonas</taxon>
    </lineage>
</organism>
<feature type="region of interest" description="Disordered" evidence="4">
    <location>
        <begin position="474"/>
        <end position="494"/>
    </location>
</feature>
<sequence>MFATSFGLAHSGRVLLAPSHNAAACSTSYITQVCPLASSRSQRSLGRRDRVPCVFPRPTGRHETSWAARAFSTSDPGPLAVCADASSKNPLERLRVTPLTERGARAALLQELDLTWSEWEERYQPTPAERCLAEELGVGQSTVMLAAVQNPGLSALDAASQVLPSVRALRSAGIGAQDAWFLVSKRWQLLAQPAALSRWLDFLGVYGMQPGDCQNFLLRSQPSFLAATTLYQAGQVVTFLKGLGLKDGMLAARVLCVWPELLGRDVDAQLRPVVTFLMSLGLEVAGVGRAVVLWPEILLKDVEGQLAPWVAYLRGLGCTTAQVAEVVCLCPHLLGFKPEEVFGGVLAALSDVGISAADARDMVSASLAFLITPSASAAVRAAVDCLQQQGFTKEQIRAMALTRPELLAVKPQDLDRSLRFVRETIGGDNGTVLSCPLLLANPLGQVLGPRYSFIQKQGLAHKYTKRDVVAGGADRTDGASGSGSDGSASSSGNSTGGFESYKLLMAEDDAWCASLGLSVNEYQGFKLVWDEEYSLQLHQEAASEFKAELKKLGIYEGT</sequence>
<dbReference type="SMART" id="SM00733">
    <property type="entry name" value="Mterf"/>
    <property type="match status" value="5"/>
</dbReference>
<evidence type="ECO:0000256" key="3">
    <source>
        <dbReference type="ARBA" id="ARBA00022946"/>
    </source>
</evidence>
<dbReference type="EMBL" id="FN995639">
    <property type="protein sequence ID" value="CBO84777.1"/>
    <property type="molecule type" value="mRNA"/>
</dbReference>
<protein>
    <submittedName>
        <fullName evidence="5">mTERF2 protein</fullName>
    </submittedName>
</protein>
<dbReference type="InterPro" id="IPR003690">
    <property type="entry name" value="MTERF"/>
</dbReference>
<evidence type="ECO:0000313" key="5">
    <source>
        <dbReference type="EMBL" id="CBO84777.1"/>
    </source>
</evidence>
<keyword evidence="2" id="KW-0805">Transcription regulation</keyword>
<evidence type="ECO:0000256" key="1">
    <source>
        <dbReference type="ARBA" id="ARBA00007692"/>
    </source>
</evidence>
<dbReference type="Pfam" id="PF02536">
    <property type="entry name" value="mTERF"/>
    <property type="match status" value="2"/>
</dbReference>
<evidence type="ECO:0000256" key="4">
    <source>
        <dbReference type="SAM" id="MobiDB-lite"/>
    </source>
</evidence>
<dbReference type="ExpressionAtlas" id="E1VD14">
    <property type="expression patterns" value="baseline"/>
</dbReference>
<evidence type="ECO:0000256" key="2">
    <source>
        <dbReference type="ARBA" id="ARBA00022472"/>
    </source>
</evidence>
<dbReference type="InterPro" id="IPR038538">
    <property type="entry name" value="MTERF_sf"/>
</dbReference>
<gene>
    <name evidence="5" type="primary">mTERF2</name>
</gene>
<keyword evidence="2" id="KW-0806">Transcription termination</keyword>
<keyword evidence="3" id="KW-0809">Transit peptide</keyword>
<keyword evidence="2" id="KW-0804">Transcription</keyword>
<dbReference type="PANTHER" id="PTHR13068">
    <property type="entry name" value="CGI-12 PROTEIN-RELATED"/>
    <property type="match status" value="1"/>
</dbReference>
<accession>E1VD14</accession>
<dbReference type="GO" id="GO:0003676">
    <property type="term" value="F:nucleic acid binding"/>
    <property type="evidence" value="ECO:0007669"/>
    <property type="project" value="InterPro"/>
</dbReference>
<reference evidence="5" key="1">
    <citation type="submission" date="2010-06" db="EMBL/GenBank/DDBJ databases">
        <title>Plastid gene expression loss of function in the life cycle of Arabidopsis.</title>
        <authorList>
            <person name="Babiychuk E."/>
            <person name="Vandepoele K."/>
            <person name="Wissing J."/>
            <person name="De Rycke R."/>
            <person name="Akbari H."/>
            <person name="Frentzen M."/>
            <person name="Inze D."/>
            <person name="Van Montagu M."/>
            <person name="Kushnir S."/>
        </authorList>
    </citation>
    <scope>NUCLEOTIDE SEQUENCE</scope>
    <source>
        <strain evidence="5">330</strain>
    </source>
</reference>
<proteinExistence type="evidence at transcript level"/>
<dbReference type="GO" id="GO:0006353">
    <property type="term" value="P:DNA-templated transcription termination"/>
    <property type="evidence" value="ECO:0007669"/>
    <property type="project" value="UniProtKB-KW"/>
</dbReference>
<feature type="compositionally biased region" description="Low complexity" evidence="4">
    <location>
        <begin position="485"/>
        <end position="494"/>
    </location>
</feature>
<dbReference type="PANTHER" id="PTHR13068:SF219">
    <property type="entry name" value="MITOCHONDRIAL TRANSCRIPTION TERMINATION FACTOR FAMILY PROTEIN"/>
    <property type="match status" value="1"/>
</dbReference>